<dbReference type="Proteomes" id="UP000273159">
    <property type="component" value="Unassembled WGS sequence"/>
</dbReference>
<feature type="non-terminal residue" evidence="1">
    <location>
        <position position="33"/>
    </location>
</feature>
<reference evidence="1 3" key="1">
    <citation type="submission" date="2018-10" db="EMBL/GenBank/DDBJ databases">
        <title>Genome-guide identification and characterization of bacteria that degrade polycyclic aromatic hydrocarbons and resist hexavalent chromium simultaneously.</title>
        <authorList>
            <person name="Feng H."/>
        </authorList>
    </citation>
    <scope>NUCLEOTIDE SEQUENCE [LARGE SCALE GENOMIC DNA]</scope>
    <source>
        <strain evidence="1 3">J015</strain>
    </source>
</reference>
<dbReference type="AlphaFoldDB" id="A0A3B0FLK7"/>
<dbReference type="EMBL" id="RBNH01000013">
    <property type="protein sequence ID" value="RKO22390.1"/>
    <property type="molecule type" value="Genomic_DNA"/>
</dbReference>
<accession>A0A3B0FLK7</accession>
<dbReference type="EMBL" id="RBNH01000021">
    <property type="protein sequence ID" value="RKO20735.1"/>
    <property type="molecule type" value="Genomic_DNA"/>
</dbReference>
<reference evidence="3" key="2">
    <citation type="submission" date="2018-10" db="EMBL/GenBank/DDBJ databases">
        <authorList>
            <person name="Wang Y."/>
            <person name="Wang J."/>
            <person name="Yang X."/>
            <person name="Wang Z."/>
            <person name="Huang Y."/>
        </authorList>
    </citation>
    <scope>NUCLEOTIDE SEQUENCE [LARGE SCALE GENOMIC DNA]</scope>
    <source>
        <strain evidence="3">J015</strain>
    </source>
</reference>
<organism evidence="1 3">
    <name type="scientific">Pseudarthrobacter phenanthrenivorans</name>
    <name type="common">Arthrobacter phenanthrenivorans</name>
    <dbReference type="NCBI Taxonomy" id="361575"/>
    <lineage>
        <taxon>Bacteria</taxon>
        <taxon>Bacillati</taxon>
        <taxon>Actinomycetota</taxon>
        <taxon>Actinomycetes</taxon>
        <taxon>Micrococcales</taxon>
        <taxon>Micrococcaceae</taxon>
        <taxon>Pseudarthrobacter</taxon>
    </lineage>
</organism>
<evidence type="ECO:0000313" key="2">
    <source>
        <dbReference type="EMBL" id="RKO22390.1"/>
    </source>
</evidence>
<evidence type="ECO:0000313" key="1">
    <source>
        <dbReference type="EMBL" id="RKO20735.1"/>
    </source>
</evidence>
<reference evidence="1" key="3">
    <citation type="submission" date="2018-10" db="EMBL/GenBank/DDBJ databases">
        <authorList>
            <person name="Aoki K."/>
        </authorList>
    </citation>
    <scope>NUCLEOTIDE SEQUENCE</scope>
    <source>
        <strain evidence="1">J015</strain>
    </source>
</reference>
<protein>
    <submittedName>
        <fullName evidence="1">Phage holin family protein</fullName>
    </submittedName>
</protein>
<sequence length="33" mass="3553">MPPSAAHQKADNASLGELLGDVTRDLSTLMRQE</sequence>
<comment type="caution">
    <text evidence="1">The sequence shown here is derived from an EMBL/GenBank/DDBJ whole genome shotgun (WGS) entry which is preliminary data.</text>
</comment>
<proteinExistence type="predicted"/>
<name>A0A3B0FLK7_PSEPS</name>
<evidence type="ECO:0000313" key="3">
    <source>
        <dbReference type="Proteomes" id="UP000273159"/>
    </source>
</evidence>
<gene>
    <name evidence="2" type="ORF">D7Z96_13775</name>
    <name evidence="1" type="ORF">D7Z96_17840</name>
</gene>